<dbReference type="Proteomes" id="UP000515145">
    <property type="component" value="Chromosome 10"/>
</dbReference>
<name>A0A6P7J5R7_9TELE</name>
<proteinExistence type="predicted"/>
<gene>
    <name evidence="4" type="primary">LOC114442429</name>
</gene>
<organism evidence="3 4">
    <name type="scientific">Parambassis ranga</name>
    <name type="common">Indian glassy fish</name>
    <dbReference type="NCBI Taxonomy" id="210632"/>
    <lineage>
        <taxon>Eukaryota</taxon>
        <taxon>Metazoa</taxon>
        <taxon>Chordata</taxon>
        <taxon>Craniata</taxon>
        <taxon>Vertebrata</taxon>
        <taxon>Euteleostomi</taxon>
        <taxon>Actinopterygii</taxon>
        <taxon>Neopterygii</taxon>
        <taxon>Teleostei</taxon>
        <taxon>Neoteleostei</taxon>
        <taxon>Acanthomorphata</taxon>
        <taxon>Ovalentaria</taxon>
        <taxon>Ambassidae</taxon>
        <taxon>Parambassis</taxon>
    </lineage>
</organism>
<keyword evidence="2" id="KW-1133">Transmembrane helix</keyword>
<evidence type="ECO:0000256" key="1">
    <source>
        <dbReference type="SAM" id="MobiDB-lite"/>
    </source>
</evidence>
<keyword evidence="2" id="KW-0472">Membrane</keyword>
<dbReference type="OrthoDB" id="10017617at2759"/>
<feature type="compositionally biased region" description="Basic and acidic residues" evidence="1">
    <location>
        <begin position="129"/>
        <end position="140"/>
    </location>
</feature>
<dbReference type="InParanoid" id="A0A6P7J5R7"/>
<dbReference type="GeneID" id="114442429"/>
<keyword evidence="2" id="KW-0812">Transmembrane</keyword>
<feature type="region of interest" description="Disordered" evidence="1">
    <location>
        <begin position="113"/>
        <end position="141"/>
    </location>
</feature>
<accession>A0A6P7J5R7</accession>
<keyword evidence="3" id="KW-1185">Reference proteome</keyword>
<evidence type="ECO:0000313" key="4">
    <source>
        <dbReference type="RefSeq" id="XP_028271761.1"/>
    </source>
</evidence>
<protein>
    <submittedName>
        <fullName evidence="4">Uncharacterized protein LOC114442429 isoform X1</fullName>
    </submittedName>
</protein>
<evidence type="ECO:0000313" key="3">
    <source>
        <dbReference type="Proteomes" id="UP000515145"/>
    </source>
</evidence>
<dbReference type="AlphaFoldDB" id="A0A6P7J5R7"/>
<feature type="transmembrane region" description="Helical" evidence="2">
    <location>
        <begin position="56"/>
        <end position="80"/>
    </location>
</feature>
<evidence type="ECO:0000256" key="2">
    <source>
        <dbReference type="SAM" id="Phobius"/>
    </source>
</evidence>
<dbReference type="RefSeq" id="XP_028271761.1">
    <property type="nucleotide sequence ID" value="XM_028415960.1"/>
</dbReference>
<sequence>MTGEAELLCVPCYSRDTARKECLLLTAQRFKTWSATTLPEGDLREPNEKRVKEETLSVVLIGSATASSIFLIVLLLWLFLLTAERFKQVSELCSDPEGLLSAANLQYTPSIHTERAPTDPTAASVSAEDSIRGPSHESDMHPTSIVINVTTNIKPSSQNKDTQEEEQSLTREEMEQKLQTIWEIAQDQSIDMLDYDSVQDLSLLLDSAENIHVLQRLGRSLGVPPQVIAHLRGFQDLFQYLRTSTYTLLPQLAQAAALLPSSEIVARIHRAVVNK</sequence>
<reference evidence="4" key="1">
    <citation type="submission" date="2025-08" db="UniProtKB">
        <authorList>
            <consortium name="RefSeq"/>
        </authorList>
    </citation>
    <scope>IDENTIFICATION</scope>
</reference>